<proteinExistence type="predicted"/>
<comment type="caution">
    <text evidence="2">The sequence shown here is derived from an EMBL/GenBank/DDBJ whole genome shotgun (WGS) entry which is preliminary data.</text>
</comment>
<reference evidence="2" key="2">
    <citation type="journal article" date="2024" name="Plant">
        <title>Genomic evolution and insights into agronomic trait innovations of Sesamum species.</title>
        <authorList>
            <person name="Miao H."/>
            <person name="Wang L."/>
            <person name="Qu L."/>
            <person name="Liu H."/>
            <person name="Sun Y."/>
            <person name="Le M."/>
            <person name="Wang Q."/>
            <person name="Wei S."/>
            <person name="Zheng Y."/>
            <person name="Lin W."/>
            <person name="Duan Y."/>
            <person name="Cao H."/>
            <person name="Xiong S."/>
            <person name="Wang X."/>
            <person name="Wei L."/>
            <person name="Li C."/>
            <person name="Ma Q."/>
            <person name="Ju M."/>
            <person name="Zhao R."/>
            <person name="Li G."/>
            <person name="Mu C."/>
            <person name="Tian Q."/>
            <person name="Mei H."/>
            <person name="Zhang T."/>
            <person name="Gao T."/>
            <person name="Zhang H."/>
        </authorList>
    </citation>
    <scope>NUCLEOTIDE SEQUENCE</scope>
    <source>
        <strain evidence="2">G01</strain>
    </source>
</reference>
<sequence>MAGVTEQAKNNQIIRNDHRLILSDDTGLRKQIQATHAHDNRAVDVDAILVIIRDILNLVSPGFDGILNGSHKHTDVAEEAAALSGFDGIQGALAFLLNKISCEASGDAHASAIVILELLSSYTWDAKAVLALASFSVNYGQFWLIAENFTADPLAKSLAVLRQLPDILELSDVMKTRMDTTNSLVKVSLELTRCIAEIGRLPSKYISHDAEPMAIAMYHIPIAVYWTIRSLVVCTSQVTDILGMSQQVISLTAETWEISTLGHKVASIQDHLKTQLGLCYQHIDEKKHNEYYQTLVHLSETAPHLDNQRILKHLIHSRMAKFEVGNKKIKKEILTPEQVGAEALIGKTVLLLISDLDISLDELRILSHIYQRISRQEFQYEIVWPNRGKDNHMERRARAHI</sequence>
<dbReference type="AlphaFoldDB" id="A0AAW2QA37"/>
<dbReference type="EMBL" id="JACGWK010000003">
    <property type="protein sequence ID" value="KAL0364500.1"/>
    <property type="molecule type" value="Genomic_DNA"/>
</dbReference>
<dbReference type="GO" id="GO:0010088">
    <property type="term" value="P:phloem development"/>
    <property type="evidence" value="ECO:0007669"/>
    <property type="project" value="InterPro"/>
</dbReference>
<protein>
    <submittedName>
        <fullName evidence="2">Protein SIEVE ELEMENT OCCLUSION B</fullName>
    </submittedName>
</protein>
<gene>
    <name evidence="2" type="ORF">Sangu_0547600</name>
</gene>
<dbReference type="Pfam" id="PF14576">
    <property type="entry name" value="SEO_N"/>
    <property type="match status" value="1"/>
</dbReference>
<dbReference type="PANTHER" id="PTHR33232">
    <property type="entry name" value="PROTEIN SIEVE ELEMENT OCCLUSION B-LIKE"/>
    <property type="match status" value="1"/>
</dbReference>
<dbReference type="InterPro" id="IPR027942">
    <property type="entry name" value="SEO_N"/>
</dbReference>
<dbReference type="InterPro" id="IPR039299">
    <property type="entry name" value="SEOA"/>
</dbReference>
<evidence type="ECO:0000259" key="1">
    <source>
        <dbReference type="Pfam" id="PF14576"/>
    </source>
</evidence>
<organism evidence="2">
    <name type="scientific">Sesamum angustifolium</name>
    <dbReference type="NCBI Taxonomy" id="2727405"/>
    <lineage>
        <taxon>Eukaryota</taxon>
        <taxon>Viridiplantae</taxon>
        <taxon>Streptophyta</taxon>
        <taxon>Embryophyta</taxon>
        <taxon>Tracheophyta</taxon>
        <taxon>Spermatophyta</taxon>
        <taxon>Magnoliopsida</taxon>
        <taxon>eudicotyledons</taxon>
        <taxon>Gunneridae</taxon>
        <taxon>Pentapetalae</taxon>
        <taxon>asterids</taxon>
        <taxon>lamiids</taxon>
        <taxon>Lamiales</taxon>
        <taxon>Pedaliaceae</taxon>
        <taxon>Sesamum</taxon>
    </lineage>
</organism>
<accession>A0AAW2QA37</accession>
<dbReference type="PANTHER" id="PTHR33232:SF12">
    <property type="entry name" value="PROTEIN SIEVE ELEMENT OCCLUSION B-LIKE"/>
    <property type="match status" value="1"/>
</dbReference>
<feature type="domain" description="Sieve element occlusion N-terminal" evidence="1">
    <location>
        <begin position="23"/>
        <end position="301"/>
    </location>
</feature>
<evidence type="ECO:0000313" key="2">
    <source>
        <dbReference type="EMBL" id="KAL0364500.1"/>
    </source>
</evidence>
<reference evidence="2" key="1">
    <citation type="submission" date="2020-06" db="EMBL/GenBank/DDBJ databases">
        <authorList>
            <person name="Li T."/>
            <person name="Hu X."/>
            <person name="Zhang T."/>
            <person name="Song X."/>
            <person name="Zhang H."/>
            <person name="Dai N."/>
            <person name="Sheng W."/>
            <person name="Hou X."/>
            <person name="Wei L."/>
        </authorList>
    </citation>
    <scope>NUCLEOTIDE SEQUENCE</scope>
    <source>
        <strain evidence="2">G01</strain>
        <tissue evidence="2">Leaf</tissue>
    </source>
</reference>
<name>A0AAW2QA37_9LAMI</name>